<evidence type="ECO:0000313" key="6">
    <source>
        <dbReference type="EMBL" id="MEO3942026.1"/>
    </source>
</evidence>
<dbReference type="InterPro" id="IPR028098">
    <property type="entry name" value="Glyco_trans_4-like_N"/>
</dbReference>
<evidence type="ECO:0000256" key="3">
    <source>
        <dbReference type="ARBA" id="ARBA00022679"/>
    </source>
</evidence>
<dbReference type="PANTHER" id="PTHR45947:SF3">
    <property type="entry name" value="SULFOQUINOVOSYL TRANSFERASE SQD2"/>
    <property type="match status" value="1"/>
</dbReference>
<organism evidence="6 7">
    <name type="scientific">Paenarthrobacter nicotinovorans</name>
    <name type="common">Arthrobacter nicotinovorans</name>
    <dbReference type="NCBI Taxonomy" id="29320"/>
    <lineage>
        <taxon>Bacteria</taxon>
        <taxon>Bacillati</taxon>
        <taxon>Actinomycetota</taxon>
        <taxon>Actinomycetes</taxon>
        <taxon>Micrococcales</taxon>
        <taxon>Micrococcaceae</taxon>
        <taxon>Paenarthrobacter</taxon>
    </lineage>
</organism>
<evidence type="ECO:0000256" key="1">
    <source>
        <dbReference type="ARBA" id="ARBA00021292"/>
    </source>
</evidence>
<protein>
    <recommendedName>
        <fullName evidence="1">D-inositol 3-phosphate glycosyltransferase</fullName>
    </recommendedName>
</protein>
<dbReference type="CDD" id="cd03801">
    <property type="entry name" value="GT4_PimA-like"/>
    <property type="match status" value="1"/>
</dbReference>
<evidence type="ECO:0000313" key="7">
    <source>
        <dbReference type="Proteomes" id="UP001448614"/>
    </source>
</evidence>
<keyword evidence="2 6" id="KW-0328">Glycosyltransferase</keyword>
<sequence length="570" mass="61917">MVSEHITEAPFVLVLQVLRKLPGRFVQPLARAVASLAPSSGHPLFILASHAAGSEEGLNRRFENVLADGAEGERARKAAEVAVAAGYTHWADILLERAGNSTRVAATVARRKWYDGDMSGAVKALQDQPGSMAKQRLRLESELNVFKGWKPTLHSTVVNAGPRRVLHLLTNSVPHTGSGYSRRTHSILTAQQRQGWETLAVTRLGYPVQIGTLTAKNEDVVDGIHYQRILPGDMAKTMEGRLQQQASGLLTLASRFRPSIIHTTTHFVNGIVAGEVASALGIPWVYEVRGQLADTWASTRDEAARNSQRYKLFTAREADAMREADLVVTLGESMKRNIAAMGIPDDKILISPNAVGGGYLEDPLDHGDARRALGLEPSDLLIGTVSSLVGYEGLDDLVTSFALLAPRLPKLKLVLVGDGTAAPALRDQVRRLGLSDRTIFTGRVKPEQARLFHAALDVFVVPRKDSAVTRAVTPLKPVEALASGRPVVASDLDALREIVFDGVNGRVSKAEDPVGLAEVLQELLEDEGLRRRLGSAGREYVLATRTWQANARAYGQAYETLASNYKRRVS</sequence>
<gene>
    <name evidence="6" type="ORF">V3C41_13175</name>
</gene>
<dbReference type="Gene3D" id="3.40.50.2000">
    <property type="entry name" value="Glycogen Phosphorylase B"/>
    <property type="match status" value="2"/>
</dbReference>
<dbReference type="SUPFAM" id="SSF53756">
    <property type="entry name" value="UDP-Glycosyltransferase/glycogen phosphorylase"/>
    <property type="match status" value="1"/>
</dbReference>
<keyword evidence="7" id="KW-1185">Reference proteome</keyword>
<dbReference type="RefSeq" id="WP_347782797.1">
    <property type="nucleotide sequence ID" value="NZ_JBBMFV010000004.1"/>
</dbReference>
<feature type="domain" description="Glycosyl transferase family 1" evidence="4">
    <location>
        <begin position="369"/>
        <end position="539"/>
    </location>
</feature>
<keyword evidence="3 6" id="KW-0808">Transferase</keyword>
<dbReference type="PANTHER" id="PTHR45947">
    <property type="entry name" value="SULFOQUINOVOSYL TRANSFERASE SQD2"/>
    <property type="match status" value="1"/>
</dbReference>
<comment type="caution">
    <text evidence="6">The sequence shown here is derived from an EMBL/GenBank/DDBJ whole genome shotgun (WGS) entry which is preliminary data.</text>
</comment>
<name>A0ABV0GTW8_PAENI</name>
<reference evidence="6 7" key="1">
    <citation type="journal article" date="2024" name="Appl. Microbiol. Biotechnol.">
        <title>Biosynthetic gene clusters with biotechnological applications in novel Antarctic isolates from Actinomycetota.</title>
        <authorList>
            <person name="Bruna P."/>
            <person name="Nunez-Montero K."/>
            <person name="Contreras M.J."/>
            <person name="Leal K."/>
            <person name="Garcia M."/>
            <person name="Abanto M."/>
            <person name="Barrientos L."/>
        </authorList>
    </citation>
    <scope>NUCLEOTIDE SEQUENCE [LARGE SCALE GENOMIC DNA]</scope>
    <source>
        <strain evidence="6 7">Se16.17</strain>
    </source>
</reference>
<dbReference type="InterPro" id="IPR001296">
    <property type="entry name" value="Glyco_trans_1"/>
</dbReference>
<feature type="domain" description="Glycosyltransferase subfamily 4-like N-terminal" evidence="5">
    <location>
        <begin position="178"/>
        <end position="353"/>
    </location>
</feature>
<dbReference type="Proteomes" id="UP001448614">
    <property type="component" value="Unassembled WGS sequence"/>
</dbReference>
<evidence type="ECO:0000256" key="2">
    <source>
        <dbReference type="ARBA" id="ARBA00022676"/>
    </source>
</evidence>
<proteinExistence type="predicted"/>
<dbReference type="Pfam" id="PF13579">
    <property type="entry name" value="Glyco_trans_4_4"/>
    <property type="match status" value="1"/>
</dbReference>
<dbReference type="InterPro" id="IPR050194">
    <property type="entry name" value="Glycosyltransferase_grp1"/>
</dbReference>
<evidence type="ECO:0000259" key="5">
    <source>
        <dbReference type="Pfam" id="PF13579"/>
    </source>
</evidence>
<accession>A0ABV0GTW8</accession>
<dbReference type="GO" id="GO:0016757">
    <property type="term" value="F:glycosyltransferase activity"/>
    <property type="evidence" value="ECO:0007669"/>
    <property type="project" value="UniProtKB-KW"/>
</dbReference>
<dbReference type="Pfam" id="PF00534">
    <property type="entry name" value="Glycos_transf_1"/>
    <property type="match status" value="1"/>
</dbReference>
<evidence type="ECO:0000259" key="4">
    <source>
        <dbReference type="Pfam" id="PF00534"/>
    </source>
</evidence>
<dbReference type="EMBL" id="JBBMFV010000004">
    <property type="protein sequence ID" value="MEO3942026.1"/>
    <property type="molecule type" value="Genomic_DNA"/>
</dbReference>